<dbReference type="Gene3D" id="3.30.160.660">
    <property type="match status" value="1"/>
</dbReference>
<dbReference type="EMBL" id="FZNR01000024">
    <property type="protein sequence ID" value="SNS79621.1"/>
    <property type="molecule type" value="Genomic_DNA"/>
</dbReference>
<gene>
    <name evidence="2" type="ORF">SAMN06264365_12456</name>
</gene>
<proteinExistence type="predicted"/>
<keyword evidence="2" id="KW-0689">Ribosomal protein</keyword>
<dbReference type="PROSITE" id="PS51664">
    <property type="entry name" value="YCAO"/>
    <property type="match status" value="1"/>
</dbReference>
<dbReference type="NCBIfam" id="TIGR00702">
    <property type="entry name" value="YcaO-type kinase domain"/>
    <property type="match status" value="1"/>
</dbReference>
<keyword evidence="2" id="KW-0808">Transferase</keyword>
<dbReference type="PANTHER" id="PTHR37809">
    <property type="entry name" value="RIBOSOMAL PROTEIN S12 METHYLTHIOTRANSFERASE ACCESSORY FACTOR YCAO"/>
    <property type="match status" value="1"/>
</dbReference>
<evidence type="ECO:0000313" key="3">
    <source>
        <dbReference type="Proteomes" id="UP000198415"/>
    </source>
</evidence>
<sequence>MSQGTVAVAERTFRTVPAEQTRRRVEPMLSTFGITRVADITRLDEIGIPSHVAYRPCGKTLAVSLGIGLTHAQSWVGAVMESIETWHAENVTLEVAARGSARDVRPGYDVRRLNLAEGSSLTDRVTLDWLPATGVLTGEPALVPREFVRLDSTSRLTWGHLLFQVSSNGLGVGNSPAEATLHGLIELIERDCCAPYTVTPLSRRRYVDPSGTGNPTVEAALAALRSADCWVELCETTNDLGIPAYACSIWSPDVPLVFGGFGCHPDAGQAVARALMEAIQSRLAGISGARDDIDATVYDKADGAIAPSIAGRTLHPVVPADAPTGTDADAMLRFCAERVWARTGVEPMAVDLTQPRIGIAARKVVAPGLALCNERDMARRPGENHV</sequence>
<dbReference type="GO" id="GO:0005840">
    <property type="term" value="C:ribosome"/>
    <property type="evidence" value="ECO:0007669"/>
    <property type="project" value="UniProtKB-KW"/>
</dbReference>
<dbReference type="Pfam" id="PF02624">
    <property type="entry name" value="YcaO"/>
    <property type="match status" value="1"/>
</dbReference>
<reference evidence="2 3" key="1">
    <citation type="submission" date="2017-06" db="EMBL/GenBank/DDBJ databases">
        <authorList>
            <person name="Kim H.J."/>
            <person name="Triplett B.A."/>
        </authorList>
    </citation>
    <scope>NUCLEOTIDE SEQUENCE [LARGE SCALE GENOMIC DNA]</scope>
    <source>
        <strain evidence="2 3">DSM 43151</strain>
    </source>
</reference>
<dbReference type="AlphaFoldDB" id="A0A239HEP9"/>
<dbReference type="Proteomes" id="UP000198415">
    <property type="component" value="Unassembled WGS sequence"/>
</dbReference>
<evidence type="ECO:0000259" key="1">
    <source>
        <dbReference type="PROSITE" id="PS51664"/>
    </source>
</evidence>
<dbReference type="PANTHER" id="PTHR37809:SF1">
    <property type="entry name" value="RIBOSOMAL PROTEIN S12 METHYLTHIOTRANSFERASE ACCESSORY FACTOR YCAO"/>
    <property type="match status" value="1"/>
</dbReference>
<feature type="domain" description="YcaO" evidence="1">
    <location>
        <begin position="66"/>
        <end position="386"/>
    </location>
</feature>
<name>A0A239HEP9_9ACTN</name>
<protein>
    <submittedName>
        <fullName evidence="2">Ribosomal protein S12 methylthiotransferase accessory factor</fullName>
    </submittedName>
</protein>
<dbReference type="OrthoDB" id="109999at2"/>
<evidence type="ECO:0000313" key="2">
    <source>
        <dbReference type="EMBL" id="SNS79621.1"/>
    </source>
</evidence>
<accession>A0A239HEP9</accession>
<dbReference type="RefSeq" id="WP_089298084.1">
    <property type="nucleotide sequence ID" value="NZ_FZNR01000024.1"/>
</dbReference>
<keyword evidence="2" id="KW-0687">Ribonucleoprotein</keyword>
<keyword evidence="3" id="KW-1185">Reference proteome</keyword>
<organism evidence="2 3">
    <name type="scientific">Actinoplanes regularis</name>
    <dbReference type="NCBI Taxonomy" id="52697"/>
    <lineage>
        <taxon>Bacteria</taxon>
        <taxon>Bacillati</taxon>
        <taxon>Actinomycetota</taxon>
        <taxon>Actinomycetes</taxon>
        <taxon>Micromonosporales</taxon>
        <taxon>Micromonosporaceae</taxon>
        <taxon>Actinoplanes</taxon>
    </lineage>
</organism>
<dbReference type="GO" id="GO:0016740">
    <property type="term" value="F:transferase activity"/>
    <property type="evidence" value="ECO:0007669"/>
    <property type="project" value="UniProtKB-KW"/>
</dbReference>
<dbReference type="InterPro" id="IPR003776">
    <property type="entry name" value="YcaO-like_dom"/>
</dbReference>